<protein>
    <submittedName>
        <fullName evidence="1">Toprim domain-containing protein</fullName>
    </submittedName>
</protein>
<reference evidence="1" key="1">
    <citation type="journal article" date="2022" name="Toxins">
        <title>Genomic Analysis of Sphingopyxis sp. USTB-05 for Biodegrading Cyanobacterial Hepatotoxins.</title>
        <authorList>
            <person name="Liu C."/>
            <person name="Xu Q."/>
            <person name="Zhao Z."/>
            <person name="Zhang H."/>
            <person name="Liu X."/>
            <person name="Yin C."/>
            <person name="Liu Y."/>
            <person name="Yan H."/>
        </authorList>
    </citation>
    <scope>NUCLEOTIDE SEQUENCE</scope>
    <source>
        <strain evidence="1">NBD5</strain>
    </source>
</reference>
<dbReference type="Gene3D" id="3.40.1360.10">
    <property type="match status" value="1"/>
</dbReference>
<dbReference type="InterPro" id="IPR034154">
    <property type="entry name" value="TOPRIM_DnaG/twinkle"/>
</dbReference>
<proteinExistence type="predicted"/>
<dbReference type="InterPro" id="IPR027417">
    <property type="entry name" value="P-loop_NTPase"/>
</dbReference>
<evidence type="ECO:0000313" key="1">
    <source>
        <dbReference type="EMBL" id="USI72692.1"/>
    </source>
</evidence>
<keyword evidence="2" id="KW-1185">Reference proteome</keyword>
<organism evidence="1 2">
    <name type="scientific">Sphingomonas morindae</name>
    <dbReference type="NCBI Taxonomy" id="1541170"/>
    <lineage>
        <taxon>Bacteria</taxon>
        <taxon>Pseudomonadati</taxon>
        <taxon>Pseudomonadota</taxon>
        <taxon>Alphaproteobacteria</taxon>
        <taxon>Sphingomonadales</taxon>
        <taxon>Sphingomonadaceae</taxon>
        <taxon>Sphingomonas</taxon>
    </lineage>
</organism>
<dbReference type="Pfam" id="PF13155">
    <property type="entry name" value="Toprim_2"/>
    <property type="match status" value="1"/>
</dbReference>
<name>A0ABY4X721_9SPHN</name>
<dbReference type="EMBL" id="CP084930">
    <property type="protein sequence ID" value="USI72692.1"/>
    <property type="molecule type" value="Genomic_DNA"/>
</dbReference>
<dbReference type="SUPFAM" id="SSF52540">
    <property type="entry name" value="P-loop containing nucleoside triphosphate hydrolases"/>
    <property type="match status" value="1"/>
</dbReference>
<accession>A0ABY4X721</accession>
<gene>
    <name evidence="1" type="ORF">LHA26_15655</name>
</gene>
<dbReference type="Proteomes" id="UP001056937">
    <property type="component" value="Chromosome 1"/>
</dbReference>
<evidence type="ECO:0000313" key="2">
    <source>
        <dbReference type="Proteomes" id="UP001056937"/>
    </source>
</evidence>
<dbReference type="RefSeq" id="WP_252166498.1">
    <property type="nucleotide sequence ID" value="NZ_CP084930.1"/>
</dbReference>
<sequence>MRDDLLRDVTARLKADYGLKREGAYLRKGKCPQCGAKDSLYTPADHPWLLRCGRLNSCAWEQPTKALYPEIFDDWSRRYRVTPERPNAAADAYLEYARGFQTKPLAGAYAQELYRDPNLGIMSAAVRFPLPGGGWWQRLIDQPGRFGDKKAIFAFGKSFAGHWWAYPGDTVETLAAASEIWIAEGIFDAIALRQAGVVAVSTMTCGNYPAAALAALRAAIAARAEPGPAPKLIFAFDQGAAGVEFTRKFVARAREEGWIAGAAQVRVDGEGEKQDWNDLAIADRLTAKDREAYLWAGDVTIAGTPDEKAFLIYKRFKTTSFPLVFNQRQLWASFSVERIEQTRESIARNSPETLEGLDHEQQWELAARQAVEVSELANCTFRTLYFQRDPNMDEGAYYFRVDYPHERGRPRRDAVRATFSGAACSAGTEFKKRLSSVAPGAQWTGSTAQLDRLMQRQWATIRIVEAIQFTGYSIEHKAYLLGDIGVSGGKVAKINEDDYFVFGAQAVKLRTSDRLLRIAYDPDRLNLEWVGPMIDAWGAPGLVVLAFWFTALFAEQIRATQESLGFLEVTGPPGTGKTTLITFLWKLLGRVGNYEGLDPIKASPVGVARTLGQVGNLPVVLIEGDRAQETPHGRRFEWDELKTAYNGRAVRVRAIANAGMETFEPPFRGAIMIVQNDPVDGSPAMRERIMGVRFDKTGWGPRTRAASERITRFERDAVSGFIVHAIRREAQVLERYAERFRAHYAAFLERPGIRNDRLAKNHAQLAAMLDALRLVVTNLPDESVDEAKALIGAMLDERQRLAEHDHPHVEQFWELFDHLAASDPPETMTPLNHSGNPALIAVNLVQMEQRLAHAGLRLPGQGGMTEMKRLLKGGRVRKFVEYKAVKCSRSKKTVNCYVFEASVPSHP</sequence>
<dbReference type="CDD" id="cd01029">
    <property type="entry name" value="TOPRIM_primases"/>
    <property type="match status" value="1"/>
</dbReference>